<sequence>MSAKKINLSLIYYILSFFIPFFIMFFVLYSKDIYYGGPKTILASDGFHQYVIFAQNLRNILHGKDSLFYTFTSGLGLNFYALISYYLGSFFSPLYYFFSLNNMPDAVYIFTLCKFGLIGLSSYFSFKRIYPKVQSFFILSLSISFSLMSFLTSQLEINTWLDVFLLVPLILLGLHSLINNGKFLLYYITLTILFIQNYYFGYMMSIFLLLYFIVLLIELDSWKERFYPTVNFIFISLLAALSSMVMILPAVKDLSSHGEQLTQIVKLFTANTDSLDLFAKSLIGTYDTTKFNSIPMIYSSLLPLLLAILYFTLPSVKWQCKVAHGLLMIIILTSYYIQPIDLFWQGMHAPNMFLYRYAWTFPLLLILISGKTLTLFEKIKPITIGIIFVILSSLLSLPYFITNKYEFITIPLLLLTLIFVTAYTLLFVSHKETKLSLIYIAIFTLLFTCVESTVNTYYMISGLEKEWGFPLREGYSRNLNEVDTLVKKTDSLSTDFFRSERILPQTGNDSMKFNYNGISQFSSIRNTTSSKVLDRLGYKSNGTNLNLRYQNNTIIMDSIMGVKYNFSQTPIHKFGFESYANNGQTKLYQNNFALGLGILTNTKYRNLPFTVNTLDNQKFLLNQLSGLQYNYFKEVPYQVEENTTHLNQRVNAKAKNESLDTIVTYHIQVPSHTQLYISMPNIVFSNENSKSVISRIGNVRQEYTTDNTFTFFDLGYYQKQQQLTIDFIFPKNKSISYQQPHFYQLDTLAFHRAIAELKDDDISTKTKGNKVYSKFNAKADASVFYTIPYDKGWSARINGKKAKLKQAQNGFMTVDVKKGSGNIVLTFIPNGLIEGLIISALGVTLFICYFFIKQNKKPV</sequence>
<feature type="transmembrane region" description="Helical" evidence="1">
    <location>
        <begin position="832"/>
        <end position="852"/>
    </location>
</feature>
<feature type="transmembrane region" description="Helical" evidence="1">
    <location>
        <begin position="357"/>
        <end position="376"/>
    </location>
</feature>
<feature type="transmembrane region" description="Helical" evidence="1">
    <location>
        <begin position="157"/>
        <end position="177"/>
    </location>
</feature>
<feature type="transmembrane region" description="Helical" evidence="1">
    <location>
        <begin position="6"/>
        <end position="29"/>
    </location>
</feature>
<dbReference type="Proteomes" id="UP000217465">
    <property type="component" value="Unassembled WGS sequence"/>
</dbReference>
<gene>
    <name evidence="2" type="ORF">A9Y57_00195</name>
</gene>
<feature type="transmembrane region" description="Helical" evidence="1">
    <location>
        <begin position="383"/>
        <end position="401"/>
    </location>
</feature>
<keyword evidence="1" id="KW-0812">Transmembrane</keyword>
<feature type="transmembrane region" description="Helical" evidence="1">
    <location>
        <begin position="320"/>
        <end position="337"/>
    </location>
</feature>
<name>A0A854WSK4_9STRE</name>
<keyword evidence="1" id="KW-1133">Transmembrane helix</keyword>
<feature type="transmembrane region" description="Helical" evidence="1">
    <location>
        <begin position="229"/>
        <end position="251"/>
    </location>
</feature>
<proteinExistence type="predicted"/>
<evidence type="ECO:0000313" key="3">
    <source>
        <dbReference type="Proteomes" id="UP000217465"/>
    </source>
</evidence>
<evidence type="ECO:0000313" key="2">
    <source>
        <dbReference type="EMBL" id="PCH13562.1"/>
    </source>
</evidence>
<dbReference type="RefSeq" id="WP_096633376.1">
    <property type="nucleotide sequence ID" value="NZ_NSGR01000004.1"/>
</dbReference>
<accession>A0A854WSK4</accession>
<dbReference type="AlphaFoldDB" id="A0A854WSK4"/>
<protein>
    <submittedName>
        <fullName evidence="2">Bacterial membrane protein YfhO</fullName>
    </submittedName>
</protein>
<organism evidence="2 3">
    <name type="scientific">Streptococcus parauberis</name>
    <dbReference type="NCBI Taxonomy" id="1348"/>
    <lineage>
        <taxon>Bacteria</taxon>
        <taxon>Bacillati</taxon>
        <taxon>Bacillota</taxon>
        <taxon>Bacilli</taxon>
        <taxon>Lactobacillales</taxon>
        <taxon>Streptococcaceae</taxon>
        <taxon>Streptococcus</taxon>
    </lineage>
</organism>
<feature type="transmembrane region" description="Helical" evidence="1">
    <location>
        <begin position="437"/>
        <end position="460"/>
    </location>
</feature>
<feature type="transmembrane region" description="Helical" evidence="1">
    <location>
        <begin position="407"/>
        <end position="428"/>
    </location>
</feature>
<dbReference type="PANTHER" id="PTHR38454:SF1">
    <property type="entry name" value="INTEGRAL MEMBRANE PROTEIN"/>
    <property type="match status" value="1"/>
</dbReference>
<dbReference type="Pfam" id="PF09586">
    <property type="entry name" value="YfhO"/>
    <property type="match status" value="1"/>
</dbReference>
<dbReference type="EMBL" id="NSGR01000004">
    <property type="protein sequence ID" value="PCH13562.1"/>
    <property type="molecule type" value="Genomic_DNA"/>
</dbReference>
<reference evidence="2 3" key="1">
    <citation type="submission" date="2016-06" db="EMBL/GenBank/DDBJ databases">
        <authorList>
            <person name="Haines A.N."/>
            <person name="Council K.R."/>
        </authorList>
    </citation>
    <scope>NUCLEOTIDE SEQUENCE [LARGE SCALE GENOMIC DNA]</scope>
    <source>
        <strain evidence="2 3">SP158-29</strain>
    </source>
</reference>
<feature type="transmembrane region" description="Helical" evidence="1">
    <location>
        <begin position="107"/>
        <end position="126"/>
    </location>
</feature>
<evidence type="ECO:0000256" key="1">
    <source>
        <dbReference type="SAM" id="Phobius"/>
    </source>
</evidence>
<dbReference type="InterPro" id="IPR018580">
    <property type="entry name" value="Uncharacterised_YfhO"/>
</dbReference>
<feature type="transmembrane region" description="Helical" evidence="1">
    <location>
        <begin position="296"/>
        <end position="313"/>
    </location>
</feature>
<comment type="caution">
    <text evidence="2">The sequence shown here is derived from an EMBL/GenBank/DDBJ whole genome shotgun (WGS) entry which is preliminary data.</text>
</comment>
<dbReference type="PANTHER" id="PTHR38454">
    <property type="entry name" value="INTEGRAL MEMBRANE PROTEIN-RELATED"/>
    <property type="match status" value="1"/>
</dbReference>
<keyword evidence="1" id="KW-0472">Membrane</keyword>
<feature type="transmembrane region" description="Helical" evidence="1">
    <location>
        <begin position="133"/>
        <end position="151"/>
    </location>
</feature>